<protein>
    <submittedName>
        <fullName evidence="1">Winged helix DNA-binding protein</fullName>
    </submittedName>
</protein>
<keyword evidence="1" id="KW-0238">DNA-binding</keyword>
<comment type="caution">
    <text evidence="1">The sequence shown here is derived from an EMBL/GenBank/DDBJ whole genome shotgun (WGS) entry which is preliminary data.</text>
</comment>
<reference evidence="1 2" key="1">
    <citation type="submission" date="2020-01" db="EMBL/GenBank/DDBJ databases">
        <title>Genetics and antimicrobial susceptibilities of Nocardia species isolated from the soil; a comparison with species isolated from humans.</title>
        <authorList>
            <person name="Carrasco G."/>
            <person name="Monzon S."/>
            <person name="Sansegundo M."/>
            <person name="Garcia E."/>
            <person name="Garrido N."/>
            <person name="Medina M.J."/>
            <person name="Villalon P."/>
            <person name="Ramirez-Arocha A.C."/>
            <person name="Jimenez P."/>
            <person name="Cuesta I."/>
            <person name="Valdezate S."/>
        </authorList>
    </citation>
    <scope>NUCLEOTIDE SEQUENCE [LARGE SCALE GENOMIC DNA]</scope>
    <source>
        <strain evidence="1 2">CNM20110649</strain>
    </source>
</reference>
<name>A0ABX0CXG0_9NOCA</name>
<dbReference type="InterPro" id="IPR036390">
    <property type="entry name" value="WH_DNA-bd_sf"/>
</dbReference>
<dbReference type="EMBL" id="JAAGUX010000071">
    <property type="protein sequence ID" value="NEW58965.1"/>
    <property type="molecule type" value="Genomic_DNA"/>
</dbReference>
<dbReference type="Gene3D" id="1.10.10.10">
    <property type="entry name" value="Winged helix-like DNA-binding domain superfamily/Winged helix DNA-binding domain"/>
    <property type="match status" value="1"/>
</dbReference>
<dbReference type="GO" id="GO:0003677">
    <property type="term" value="F:DNA binding"/>
    <property type="evidence" value="ECO:0007669"/>
    <property type="project" value="UniProtKB-KW"/>
</dbReference>
<evidence type="ECO:0000313" key="2">
    <source>
        <dbReference type="Proteomes" id="UP000470876"/>
    </source>
</evidence>
<dbReference type="Proteomes" id="UP000470876">
    <property type="component" value="Unassembled WGS sequence"/>
</dbReference>
<sequence>MIGFRLKRLDQLIETTFDRLLGNAGLNRREWQTLNVISRRPVDEIQLTDALRPFWEANGEKVSGVVDSLSARGWINRDADGRYTLTAAGHDAHAAAATEVGSLRDLMAQDVSAEEFTQMMDVLQRMTVNLENGAAPSGN</sequence>
<dbReference type="InterPro" id="IPR036388">
    <property type="entry name" value="WH-like_DNA-bd_sf"/>
</dbReference>
<dbReference type="SUPFAM" id="SSF46785">
    <property type="entry name" value="Winged helix' DNA-binding domain"/>
    <property type="match status" value="1"/>
</dbReference>
<organism evidence="1 2">
    <name type="scientific">Nocardia cyriacigeorgica</name>
    <dbReference type="NCBI Taxonomy" id="135487"/>
    <lineage>
        <taxon>Bacteria</taxon>
        <taxon>Bacillati</taxon>
        <taxon>Actinomycetota</taxon>
        <taxon>Actinomycetes</taxon>
        <taxon>Mycobacteriales</taxon>
        <taxon>Nocardiaceae</taxon>
        <taxon>Nocardia</taxon>
    </lineage>
</organism>
<keyword evidence="2" id="KW-1185">Reference proteome</keyword>
<gene>
    <name evidence="1" type="ORF">GV794_25475</name>
</gene>
<evidence type="ECO:0000313" key="1">
    <source>
        <dbReference type="EMBL" id="NEW58965.1"/>
    </source>
</evidence>
<accession>A0ABX0CXG0</accession>
<proteinExistence type="predicted"/>